<dbReference type="Pfam" id="PF06114">
    <property type="entry name" value="Peptidase_M78"/>
    <property type="match status" value="1"/>
</dbReference>
<keyword evidence="3" id="KW-1185">Reference proteome</keyword>
<dbReference type="Gene3D" id="1.10.10.2910">
    <property type="match status" value="1"/>
</dbReference>
<name>A0A9X1S2U6_9MICO</name>
<accession>A0A9X1S2U6</accession>
<organism evidence="2 3">
    <name type="scientific">Microbacterium allomyrinae</name>
    <dbReference type="NCBI Taxonomy" id="2830666"/>
    <lineage>
        <taxon>Bacteria</taxon>
        <taxon>Bacillati</taxon>
        <taxon>Actinomycetota</taxon>
        <taxon>Actinomycetes</taxon>
        <taxon>Micrococcales</taxon>
        <taxon>Microbacteriaceae</taxon>
        <taxon>Microbacterium</taxon>
    </lineage>
</organism>
<feature type="domain" description="IrrE N-terminal-like" evidence="1">
    <location>
        <begin position="9"/>
        <end position="93"/>
    </location>
</feature>
<dbReference type="Proteomes" id="UP001139354">
    <property type="component" value="Unassembled WGS sequence"/>
</dbReference>
<evidence type="ECO:0000313" key="3">
    <source>
        <dbReference type="Proteomes" id="UP001139354"/>
    </source>
</evidence>
<sequence length="146" mass="16683">MQALLQLAAELGVTVIEKRATHCSGYRADERLIRLSPGMKRRSARSVLAHELGHHILGHRPTEFGPIRKRQEREANEWAALHLIDHAKYVEVERIRDGHLESMAFDLDVATELLTVFRSMLHRIGDATYLDPRMGAGQWLLRTEVV</sequence>
<protein>
    <submittedName>
        <fullName evidence="2">ImmA/IrrE family metallo-endopeptidase</fullName>
    </submittedName>
</protein>
<dbReference type="AlphaFoldDB" id="A0A9X1S2U6"/>
<gene>
    <name evidence="2" type="ORF">KEC57_06320</name>
</gene>
<dbReference type="EMBL" id="JAGTTN010000002">
    <property type="protein sequence ID" value="MCC2031797.1"/>
    <property type="molecule type" value="Genomic_DNA"/>
</dbReference>
<proteinExistence type="predicted"/>
<comment type="caution">
    <text evidence="2">The sequence shown here is derived from an EMBL/GenBank/DDBJ whole genome shotgun (WGS) entry which is preliminary data.</text>
</comment>
<evidence type="ECO:0000259" key="1">
    <source>
        <dbReference type="Pfam" id="PF06114"/>
    </source>
</evidence>
<evidence type="ECO:0000313" key="2">
    <source>
        <dbReference type="EMBL" id="MCC2031797.1"/>
    </source>
</evidence>
<dbReference type="RefSeq" id="WP_229383729.1">
    <property type="nucleotide sequence ID" value="NZ_JAGTTN010000002.1"/>
</dbReference>
<reference evidence="2" key="1">
    <citation type="submission" date="2021-04" db="EMBL/GenBank/DDBJ databases">
        <title>Microbacterium tenobrionis sp. nov. and Microbacterium allomyrinae sp. nov., isolated from larvae of Tenobrio molitor and Allomyrina dichotoma, respectively.</title>
        <authorList>
            <person name="Lee S.D."/>
        </authorList>
    </citation>
    <scope>NUCLEOTIDE SEQUENCE</scope>
    <source>
        <strain evidence="2">BWT-G7</strain>
    </source>
</reference>
<dbReference type="InterPro" id="IPR010359">
    <property type="entry name" value="IrrE_HExxH"/>
</dbReference>